<protein>
    <submittedName>
        <fullName evidence="2">Helix-turn-helix domain-containing protein</fullName>
    </submittedName>
</protein>
<organism evidence="2 3">
    <name type="scientific">Spirosoma arboris</name>
    <dbReference type="NCBI Taxonomy" id="2682092"/>
    <lineage>
        <taxon>Bacteria</taxon>
        <taxon>Pseudomonadati</taxon>
        <taxon>Bacteroidota</taxon>
        <taxon>Cytophagia</taxon>
        <taxon>Cytophagales</taxon>
        <taxon>Cytophagaceae</taxon>
        <taxon>Spirosoma</taxon>
    </lineage>
</organism>
<comment type="caution">
    <text evidence="2">The sequence shown here is derived from an EMBL/GenBank/DDBJ whole genome shotgun (WGS) entry which is preliminary data.</text>
</comment>
<name>A0A7K1S4B6_9BACT</name>
<evidence type="ECO:0000313" key="3">
    <source>
        <dbReference type="Proteomes" id="UP000436006"/>
    </source>
</evidence>
<evidence type="ECO:0000313" key="2">
    <source>
        <dbReference type="EMBL" id="MVM28408.1"/>
    </source>
</evidence>
<keyword evidence="3" id="KW-1185">Reference proteome</keyword>
<gene>
    <name evidence="2" type="ORF">GO755_00075</name>
</gene>
<dbReference type="RefSeq" id="WP_157582532.1">
    <property type="nucleotide sequence ID" value="NZ_WPIN01000001.1"/>
</dbReference>
<dbReference type="EMBL" id="WPIN01000001">
    <property type="protein sequence ID" value="MVM28408.1"/>
    <property type="molecule type" value="Genomic_DNA"/>
</dbReference>
<evidence type="ECO:0000259" key="1">
    <source>
        <dbReference type="Pfam" id="PF12728"/>
    </source>
</evidence>
<feature type="domain" description="Helix-turn-helix" evidence="1">
    <location>
        <begin position="89"/>
        <end position="127"/>
    </location>
</feature>
<dbReference type="Pfam" id="PF12728">
    <property type="entry name" value="HTH_17"/>
    <property type="match status" value="1"/>
</dbReference>
<sequence>MEQSARFTPEQMQQLADHLANMGNAFRQQSESLLRFAEVISADIKRLNEQYGLALTNAQGPIQVCINKWVDGISTADRFGDIDFAVGITGKAKSTIYNLVSKGKLQAVKNGGQLRFAEEVLKAFANQPRAVGRISIAGTERLDPKIVVPIPDKAGNTLTLSDLLTPSDN</sequence>
<proteinExistence type="predicted"/>
<accession>A0A7K1S4B6</accession>
<reference evidence="2 3" key="1">
    <citation type="submission" date="2019-12" db="EMBL/GenBank/DDBJ databases">
        <title>Spirosoma sp. HMF4905 genome sequencing and assembly.</title>
        <authorList>
            <person name="Kang H."/>
            <person name="Cha I."/>
            <person name="Kim H."/>
            <person name="Joh K."/>
        </authorList>
    </citation>
    <scope>NUCLEOTIDE SEQUENCE [LARGE SCALE GENOMIC DNA]</scope>
    <source>
        <strain evidence="2 3">HMF4905</strain>
    </source>
</reference>
<dbReference type="InterPro" id="IPR041657">
    <property type="entry name" value="HTH_17"/>
</dbReference>
<dbReference type="Proteomes" id="UP000436006">
    <property type="component" value="Unassembled WGS sequence"/>
</dbReference>
<dbReference type="AlphaFoldDB" id="A0A7K1S4B6"/>